<evidence type="ECO:0000256" key="1">
    <source>
        <dbReference type="ARBA" id="ARBA00001947"/>
    </source>
</evidence>
<keyword evidence="6" id="KW-0520">NAD</keyword>
<dbReference type="SMART" id="SM00829">
    <property type="entry name" value="PKS_ER"/>
    <property type="match status" value="1"/>
</dbReference>
<evidence type="ECO:0000256" key="8">
    <source>
        <dbReference type="SAM" id="Phobius"/>
    </source>
</evidence>
<gene>
    <name evidence="10" type="ORF">GA0070617_3738</name>
</gene>
<comment type="cofactor">
    <cofactor evidence="1 7">
        <name>Zn(2+)</name>
        <dbReference type="ChEBI" id="CHEBI:29105"/>
    </cofactor>
</comment>
<evidence type="ECO:0000256" key="4">
    <source>
        <dbReference type="ARBA" id="ARBA00022833"/>
    </source>
</evidence>
<evidence type="ECO:0000256" key="3">
    <source>
        <dbReference type="ARBA" id="ARBA00022723"/>
    </source>
</evidence>
<dbReference type="RefSeq" id="WP_091439858.1">
    <property type="nucleotide sequence ID" value="NZ_BMMJ01000014.1"/>
</dbReference>
<dbReference type="PANTHER" id="PTHR43880:SF12">
    <property type="entry name" value="ALCOHOL DEHYDROGENASE CLASS-3"/>
    <property type="match status" value="1"/>
</dbReference>
<dbReference type="FunFam" id="3.40.50.720:FF:000003">
    <property type="entry name" value="S-(hydroxymethyl)glutathione dehydrogenase"/>
    <property type="match status" value="1"/>
</dbReference>
<keyword evidence="8" id="KW-0472">Membrane</keyword>
<keyword evidence="8" id="KW-0812">Transmembrane</keyword>
<feature type="domain" description="Enoyl reductase (ER)" evidence="9">
    <location>
        <begin position="17"/>
        <end position="372"/>
    </location>
</feature>
<evidence type="ECO:0000259" key="9">
    <source>
        <dbReference type="SMART" id="SM00829"/>
    </source>
</evidence>
<dbReference type="Pfam" id="PF00107">
    <property type="entry name" value="ADH_zinc_N"/>
    <property type="match status" value="1"/>
</dbReference>
<dbReference type="PROSITE" id="PS00059">
    <property type="entry name" value="ADH_ZINC"/>
    <property type="match status" value="1"/>
</dbReference>
<dbReference type="InterPro" id="IPR011032">
    <property type="entry name" value="GroES-like_sf"/>
</dbReference>
<dbReference type="GO" id="GO:0046294">
    <property type="term" value="P:formaldehyde catabolic process"/>
    <property type="evidence" value="ECO:0007669"/>
    <property type="project" value="TreeGrafter"/>
</dbReference>
<dbReference type="InterPro" id="IPR002328">
    <property type="entry name" value="ADH_Zn_CS"/>
</dbReference>
<feature type="transmembrane region" description="Helical" evidence="8">
    <location>
        <begin position="197"/>
        <end position="222"/>
    </location>
</feature>
<evidence type="ECO:0000313" key="11">
    <source>
        <dbReference type="Proteomes" id="UP000198937"/>
    </source>
</evidence>
<proteinExistence type="inferred from homology"/>
<keyword evidence="11" id="KW-1185">Reference proteome</keyword>
<evidence type="ECO:0000256" key="5">
    <source>
        <dbReference type="ARBA" id="ARBA00023002"/>
    </source>
</evidence>
<dbReference type="Gene3D" id="3.40.50.720">
    <property type="entry name" value="NAD(P)-binding Rossmann-like Domain"/>
    <property type="match status" value="1"/>
</dbReference>
<evidence type="ECO:0000313" key="10">
    <source>
        <dbReference type="EMBL" id="SCL58155.1"/>
    </source>
</evidence>
<dbReference type="EMBL" id="FMIA01000002">
    <property type="protein sequence ID" value="SCL58155.1"/>
    <property type="molecule type" value="Genomic_DNA"/>
</dbReference>
<dbReference type="GO" id="GO:0008270">
    <property type="term" value="F:zinc ion binding"/>
    <property type="evidence" value="ECO:0007669"/>
    <property type="project" value="InterPro"/>
</dbReference>
<comment type="similarity">
    <text evidence="2 7">Belongs to the zinc-containing alcohol dehydrogenase family.</text>
</comment>
<evidence type="ECO:0000256" key="2">
    <source>
        <dbReference type="ARBA" id="ARBA00008072"/>
    </source>
</evidence>
<name>A0A1C6UVS7_9ACTN</name>
<dbReference type="SUPFAM" id="SSF50129">
    <property type="entry name" value="GroES-like"/>
    <property type="match status" value="2"/>
</dbReference>
<reference evidence="10 11" key="1">
    <citation type="submission" date="2016-06" db="EMBL/GenBank/DDBJ databases">
        <authorList>
            <person name="Kjaerup R.B."/>
            <person name="Dalgaard T.S."/>
            <person name="Juul-Madsen H.R."/>
        </authorList>
    </citation>
    <scope>NUCLEOTIDE SEQUENCE [LARGE SCALE GENOMIC DNA]</scope>
    <source>
        <strain evidence="10 11">DSM 45577</strain>
    </source>
</reference>
<dbReference type="InterPro" id="IPR036291">
    <property type="entry name" value="NAD(P)-bd_dom_sf"/>
</dbReference>
<sequence>MVHAAVLHDSGRTPPYATSRPLVLEDLTLAPPGRGEVLLDLAYAGLCHSDLSVVDGARPRPVPMVLGHEASGVVAEVGPGVTDLACGDHVVCTFVPACGACPPCVDGRPALCRPGAAANTAGTLLRGGRPFRRADGQPLHQHLGISGFARQTVVSRESLVRVDADLPLDVAVLFGCGVLTGAGAVQNAARVRAGTSVAVFGLGGVGLSALLAALAAGAYPVIAVDVLPEKLALAAALGAHHTVRAGTDDTRAQIRELTGGGAETVVESVGNERVLAEAYAVTARGGTTVTVGLPHPQRDLSIPAVSLVAEERTLRGSYLGSAVPARDIPRLIRMYRAGLLPVDRLVSRHYPLDEVNEALDALRAGEVARALLDLRTTPHTPDPEDR</sequence>
<dbReference type="PANTHER" id="PTHR43880">
    <property type="entry name" value="ALCOHOL DEHYDROGENASE"/>
    <property type="match status" value="1"/>
</dbReference>
<protein>
    <submittedName>
        <fullName evidence="10">Alcohol dehydrogenase</fullName>
    </submittedName>
</protein>
<dbReference type="InterPro" id="IPR013154">
    <property type="entry name" value="ADH-like_N"/>
</dbReference>
<evidence type="ECO:0000256" key="7">
    <source>
        <dbReference type="RuleBase" id="RU361277"/>
    </source>
</evidence>
<dbReference type="SUPFAM" id="SSF51735">
    <property type="entry name" value="NAD(P)-binding Rossmann-fold domains"/>
    <property type="match status" value="1"/>
</dbReference>
<dbReference type="Gene3D" id="3.90.180.10">
    <property type="entry name" value="Medium-chain alcohol dehydrogenases, catalytic domain"/>
    <property type="match status" value="1"/>
</dbReference>
<dbReference type="Pfam" id="PF08240">
    <property type="entry name" value="ADH_N"/>
    <property type="match status" value="1"/>
</dbReference>
<dbReference type="GO" id="GO:0051903">
    <property type="term" value="F:S-(hydroxymethyl)glutathione dehydrogenase [NAD(P)+] activity"/>
    <property type="evidence" value="ECO:0007669"/>
    <property type="project" value="TreeGrafter"/>
</dbReference>
<dbReference type="InterPro" id="IPR013149">
    <property type="entry name" value="ADH-like_C"/>
</dbReference>
<evidence type="ECO:0000256" key="6">
    <source>
        <dbReference type="ARBA" id="ARBA00023027"/>
    </source>
</evidence>
<dbReference type="AlphaFoldDB" id="A0A1C6UVS7"/>
<dbReference type="STRING" id="683228.GA0070617_3738"/>
<dbReference type="InterPro" id="IPR020843">
    <property type="entry name" value="ER"/>
</dbReference>
<keyword evidence="5" id="KW-0560">Oxidoreductase</keyword>
<dbReference type="Proteomes" id="UP000198937">
    <property type="component" value="Unassembled WGS sequence"/>
</dbReference>
<organism evidence="10 11">
    <name type="scientific">Micromonospora yangpuensis</name>
    <dbReference type="NCBI Taxonomy" id="683228"/>
    <lineage>
        <taxon>Bacteria</taxon>
        <taxon>Bacillati</taxon>
        <taxon>Actinomycetota</taxon>
        <taxon>Actinomycetes</taxon>
        <taxon>Micromonosporales</taxon>
        <taxon>Micromonosporaceae</taxon>
        <taxon>Micromonospora</taxon>
    </lineage>
</organism>
<keyword evidence="3 7" id="KW-0479">Metal-binding</keyword>
<keyword evidence="8" id="KW-1133">Transmembrane helix</keyword>
<keyword evidence="4 7" id="KW-0862">Zinc</keyword>
<accession>A0A1C6UVS7</accession>
<dbReference type="OrthoDB" id="334894at2"/>
<dbReference type="GO" id="GO:0005829">
    <property type="term" value="C:cytosol"/>
    <property type="evidence" value="ECO:0007669"/>
    <property type="project" value="TreeGrafter"/>
</dbReference>